<dbReference type="AlphaFoldDB" id="X1DDX8"/>
<feature type="transmembrane region" description="Helical" evidence="1">
    <location>
        <begin position="44"/>
        <end position="63"/>
    </location>
</feature>
<feature type="transmembrane region" description="Helical" evidence="1">
    <location>
        <begin position="21"/>
        <end position="38"/>
    </location>
</feature>
<sequence length="154" mass="17590">MQVNSDRPLIQNSAEKKSWNLLNISFAVFIFFAVAYPMPTRSNLGYISPLIVGLLGCFLFLNLAKRQTILYWNKYVFKVLIVFILLIISDHLCALFFNPAQQLLYLAARVATIVIFLAGLSFFPSLLNLKKDNKNIPVEYHNPLSPYNCRSTIL</sequence>
<keyword evidence="1" id="KW-0812">Transmembrane</keyword>
<feature type="non-terminal residue" evidence="2">
    <location>
        <position position="154"/>
    </location>
</feature>
<feature type="transmembrane region" description="Helical" evidence="1">
    <location>
        <begin position="75"/>
        <end position="97"/>
    </location>
</feature>
<comment type="caution">
    <text evidence="2">The sequence shown here is derived from an EMBL/GenBank/DDBJ whole genome shotgun (WGS) entry which is preliminary data.</text>
</comment>
<feature type="transmembrane region" description="Helical" evidence="1">
    <location>
        <begin position="103"/>
        <end position="127"/>
    </location>
</feature>
<reference evidence="2" key="1">
    <citation type="journal article" date="2014" name="Front. Microbiol.">
        <title>High frequency of phylogenetically diverse reductive dehalogenase-homologous genes in deep subseafloor sedimentary metagenomes.</title>
        <authorList>
            <person name="Kawai M."/>
            <person name="Futagami T."/>
            <person name="Toyoda A."/>
            <person name="Takaki Y."/>
            <person name="Nishi S."/>
            <person name="Hori S."/>
            <person name="Arai W."/>
            <person name="Tsubouchi T."/>
            <person name="Morono Y."/>
            <person name="Uchiyama I."/>
            <person name="Ito T."/>
            <person name="Fujiyama A."/>
            <person name="Inagaki F."/>
            <person name="Takami H."/>
        </authorList>
    </citation>
    <scope>NUCLEOTIDE SEQUENCE</scope>
    <source>
        <strain evidence="2">Expedition CK06-06</strain>
    </source>
</reference>
<name>X1DDX8_9ZZZZ</name>
<gene>
    <name evidence="2" type="ORF">S01H4_53577</name>
</gene>
<proteinExistence type="predicted"/>
<evidence type="ECO:0000256" key="1">
    <source>
        <dbReference type="SAM" id="Phobius"/>
    </source>
</evidence>
<dbReference type="EMBL" id="BART01030747">
    <property type="protein sequence ID" value="GAH18427.1"/>
    <property type="molecule type" value="Genomic_DNA"/>
</dbReference>
<organism evidence="2">
    <name type="scientific">marine sediment metagenome</name>
    <dbReference type="NCBI Taxonomy" id="412755"/>
    <lineage>
        <taxon>unclassified sequences</taxon>
        <taxon>metagenomes</taxon>
        <taxon>ecological metagenomes</taxon>
    </lineage>
</organism>
<keyword evidence="1" id="KW-1133">Transmembrane helix</keyword>
<accession>X1DDX8</accession>
<keyword evidence="1" id="KW-0472">Membrane</keyword>
<protein>
    <submittedName>
        <fullName evidence="2">Uncharacterized protein</fullName>
    </submittedName>
</protein>
<evidence type="ECO:0000313" key="2">
    <source>
        <dbReference type="EMBL" id="GAH18427.1"/>
    </source>
</evidence>